<name>A0A8E2DWD1_9PEZI</name>
<dbReference type="Gene3D" id="3.40.50.300">
    <property type="entry name" value="P-loop containing nucleotide triphosphate hydrolases"/>
    <property type="match status" value="1"/>
</dbReference>
<dbReference type="OrthoDB" id="7464126at2759"/>
<dbReference type="Pfam" id="PF24883">
    <property type="entry name" value="NPHP3_N"/>
    <property type="match status" value="1"/>
</dbReference>
<feature type="domain" description="NACHT" evidence="2">
    <location>
        <begin position="309"/>
        <end position="436"/>
    </location>
</feature>
<sequence length="561" mass="64352">MSHSDLAIALSEFQQILSPDQTTQLTSFSNITPTAGDVVRLTEDITKANKGRKSHIFASRVQGLLRSVQQYCAIVDTCAGPNQIAALVWGGVKLVLLVSSNFAEYFDKLSERVAQLSSYCPRLSEYEKLFPLSERLQQALSSFYAVVVIFCSKALKVTQEKGIKRFSKSIWKPFKVEFEEIEEGLSAAKDEVMEELQLASEQAAHGFRRLLTTEIEENRMLRLQQVDEMQENKYFRTQQTLALQHTQARQIQKILKEEERQRIRLLQQIPNYDYTISLRQAKALHCEGTCLWFLKRPEFRGWIDQTESKHLWCYGIPGCGKTILMGYIINYLQTTIPAGDDTVIIYYFFDSSNKTSLHTLTFLRCILHQAVRLELIVPESQRRLESLFVNQAEPDISELIDIFLHFYGKFKNAFLLIDGLDEADKSDQRNVKSFLKGVQKLNGARILALSHPDIDMSTIFSHSRTLPIGPEDLKGDIEIFVQRQIDEHLQEELSVCPPSLIDNIKQLLLSNAEEMFLWVDLQFKAILDVCEEDGTPNRIPDLFERPPRKVSELYSLALIKL</sequence>
<dbReference type="Pfam" id="PF24809">
    <property type="entry name" value="DUF7708"/>
    <property type="match status" value="1"/>
</dbReference>
<dbReference type="PROSITE" id="PS50837">
    <property type="entry name" value="NACHT"/>
    <property type="match status" value="1"/>
</dbReference>
<dbReference type="InterPro" id="IPR056884">
    <property type="entry name" value="NPHP3-like_N"/>
</dbReference>
<keyword evidence="4" id="KW-1185">Reference proteome</keyword>
<dbReference type="EMBL" id="KV746131">
    <property type="protein sequence ID" value="OCK72951.1"/>
    <property type="molecule type" value="Genomic_DNA"/>
</dbReference>
<dbReference type="Proteomes" id="UP000250266">
    <property type="component" value="Unassembled WGS sequence"/>
</dbReference>
<gene>
    <name evidence="3" type="ORF">K432DRAFT_430820</name>
</gene>
<dbReference type="SUPFAM" id="SSF52540">
    <property type="entry name" value="P-loop containing nucleoside triphosphate hydrolases"/>
    <property type="match status" value="1"/>
</dbReference>
<keyword evidence="1" id="KW-0677">Repeat</keyword>
<protein>
    <recommendedName>
        <fullName evidence="2">NACHT domain-containing protein</fullName>
    </recommendedName>
</protein>
<dbReference type="InterPro" id="IPR007111">
    <property type="entry name" value="NACHT_NTPase"/>
</dbReference>
<dbReference type="PANTHER" id="PTHR10039">
    <property type="entry name" value="AMELOGENIN"/>
    <property type="match status" value="1"/>
</dbReference>
<evidence type="ECO:0000256" key="1">
    <source>
        <dbReference type="ARBA" id="ARBA00022737"/>
    </source>
</evidence>
<dbReference type="InterPro" id="IPR056125">
    <property type="entry name" value="DUF7708"/>
</dbReference>
<evidence type="ECO:0000313" key="3">
    <source>
        <dbReference type="EMBL" id="OCK72951.1"/>
    </source>
</evidence>
<evidence type="ECO:0000313" key="4">
    <source>
        <dbReference type="Proteomes" id="UP000250266"/>
    </source>
</evidence>
<accession>A0A8E2DWD1</accession>
<dbReference type="AlphaFoldDB" id="A0A8E2DWD1"/>
<dbReference type="InterPro" id="IPR027417">
    <property type="entry name" value="P-loop_NTPase"/>
</dbReference>
<dbReference type="PANTHER" id="PTHR10039:SF10">
    <property type="entry name" value="NACHT DOMAIN-CONTAINING PROTEIN"/>
    <property type="match status" value="1"/>
</dbReference>
<feature type="non-terminal residue" evidence="3">
    <location>
        <position position="561"/>
    </location>
</feature>
<evidence type="ECO:0000259" key="2">
    <source>
        <dbReference type="PROSITE" id="PS50837"/>
    </source>
</evidence>
<organism evidence="3 4">
    <name type="scientific">Lepidopterella palustris CBS 459.81</name>
    <dbReference type="NCBI Taxonomy" id="1314670"/>
    <lineage>
        <taxon>Eukaryota</taxon>
        <taxon>Fungi</taxon>
        <taxon>Dikarya</taxon>
        <taxon>Ascomycota</taxon>
        <taxon>Pezizomycotina</taxon>
        <taxon>Dothideomycetes</taxon>
        <taxon>Pleosporomycetidae</taxon>
        <taxon>Mytilinidiales</taxon>
        <taxon>Argynnaceae</taxon>
        <taxon>Lepidopterella</taxon>
    </lineage>
</organism>
<reference evidence="3 4" key="1">
    <citation type="journal article" date="2016" name="Nat. Commun.">
        <title>Ectomycorrhizal ecology is imprinted in the genome of the dominant symbiotic fungus Cenococcum geophilum.</title>
        <authorList>
            <consortium name="DOE Joint Genome Institute"/>
            <person name="Peter M."/>
            <person name="Kohler A."/>
            <person name="Ohm R.A."/>
            <person name="Kuo A."/>
            <person name="Krutzmann J."/>
            <person name="Morin E."/>
            <person name="Arend M."/>
            <person name="Barry K.W."/>
            <person name="Binder M."/>
            <person name="Choi C."/>
            <person name="Clum A."/>
            <person name="Copeland A."/>
            <person name="Grisel N."/>
            <person name="Haridas S."/>
            <person name="Kipfer T."/>
            <person name="LaButti K."/>
            <person name="Lindquist E."/>
            <person name="Lipzen A."/>
            <person name="Maire R."/>
            <person name="Meier B."/>
            <person name="Mihaltcheva S."/>
            <person name="Molinier V."/>
            <person name="Murat C."/>
            <person name="Poggeler S."/>
            <person name="Quandt C.A."/>
            <person name="Sperisen C."/>
            <person name="Tritt A."/>
            <person name="Tisserant E."/>
            <person name="Crous P.W."/>
            <person name="Henrissat B."/>
            <person name="Nehls U."/>
            <person name="Egli S."/>
            <person name="Spatafora J.W."/>
            <person name="Grigoriev I.V."/>
            <person name="Martin F.M."/>
        </authorList>
    </citation>
    <scope>NUCLEOTIDE SEQUENCE [LARGE SCALE GENOMIC DNA]</scope>
    <source>
        <strain evidence="3 4">CBS 459.81</strain>
    </source>
</reference>
<proteinExistence type="predicted"/>